<dbReference type="EMBL" id="BAABGX010000001">
    <property type="protein sequence ID" value="GAA4299681.1"/>
    <property type="molecule type" value="Genomic_DNA"/>
</dbReference>
<dbReference type="Gene3D" id="2.30.40.10">
    <property type="entry name" value="Urease, subunit C, domain 1"/>
    <property type="match status" value="1"/>
</dbReference>
<accession>A0ABP8FBB7</accession>
<dbReference type="SUPFAM" id="SSF51338">
    <property type="entry name" value="Composite domain of metallo-dependent hydrolases"/>
    <property type="match status" value="1"/>
</dbReference>
<organism evidence="3 4">
    <name type="scientific">Nibribacter koreensis</name>
    <dbReference type="NCBI Taxonomy" id="1084519"/>
    <lineage>
        <taxon>Bacteria</taxon>
        <taxon>Pseudomonadati</taxon>
        <taxon>Bacteroidota</taxon>
        <taxon>Cytophagia</taxon>
        <taxon>Cytophagales</taxon>
        <taxon>Hymenobacteraceae</taxon>
        <taxon>Nibribacter</taxon>
    </lineage>
</organism>
<dbReference type="Proteomes" id="UP001501844">
    <property type="component" value="Unassembled WGS sequence"/>
</dbReference>
<feature type="domain" description="Amidohydrolase 3" evidence="2">
    <location>
        <begin position="77"/>
        <end position="551"/>
    </location>
</feature>
<dbReference type="InterPro" id="IPR032466">
    <property type="entry name" value="Metal_Hydrolase"/>
</dbReference>
<dbReference type="PANTHER" id="PTHR22642">
    <property type="entry name" value="IMIDAZOLONEPROPIONASE"/>
    <property type="match status" value="1"/>
</dbReference>
<feature type="chain" id="PRO_5046731406" evidence="1">
    <location>
        <begin position="27"/>
        <end position="554"/>
    </location>
</feature>
<keyword evidence="1" id="KW-0732">Signal</keyword>
<dbReference type="PROSITE" id="PS51257">
    <property type="entry name" value="PROKAR_LIPOPROTEIN"/>
    <property type="match status" value="1"/>
</dbReference>
<sequence>MTKKLTQWGLGALLCASLLSSCKGTASGDQADLLVYNATVYTVNQDFAKAQAIAVKDGKIVAVGTNDELKAKYKAKEEVDAQGKPLYPGFIDAHAHFVGYAANQREADLVGTTSFSEVVQRLQKHRQEYPSAVWLTGRGWDQNDWDIKQFPTKDTLDKLFPGTPVIIERVDGHASLANQKALDLAGVTAQTPQVTGGKIEIKDGKLTGILVDRAADLVISKIPALTSGEYTQVLKEAEQNLFAVGLTSVVDAGLPKSSVDLIDSLQKKNELKIRVYAMLSPTPENKAHYLKNGPYTTERLNVRSFKVYGDGALGSRGACLLHPYADKKDETGFLLLTVQEYKDLAAEIFKSDFQMNTHAIGDSANRTILQIYGNLLKGKNDRRWRIEHAQVVNPADMPLFGKYSILPSVQPTHATSDMYWAGDRLGMDRLKHAYAFKALMQQNNMIPLGSDFPVEHINPLYGFHAAVARQDAKNYPKGGFQMDNALTREEALRGTTIWAAYANFEEKQKGSLEVGKVADFVILEQDIMTAKPEALRDVKVLSTYVNGEKVYGKK</sequence>
<feature type="signal peptide" evidence="1">
    <location>
        <begin position="1"/>
        <end position="26"/>
    </location>
</feature>
<gene>
    <name evidence="3" type="ORF">GCM10023183_09200</name>
</gene>
<evidence type="ECO:0000313" key="3">
    <source>
        <dbReference type="EMBL" id="GAA4299681.1"/>
    </source>
</evidence>
<dbReference type="InterPro" id="IPR011059">
    <property type="entry name" value="Metal-dep_hydrolase_composite"/>
</dbReference>
<dbReference type="CDD" id="cd01300">
    <property type="entry name" value="YtcJ_like"/>
    <property type="match status" value="1"/>
</dbReference>
<name>A0ABP8FBB7_9BACT</name>
<dbReference type="RefSeq" id="WP_345162799.1">
    <property type="nucleotide sequence ID" value="NZ_BAABGX010000001.1"/>
</dbReference>
<dbReference type="InterPro" id="IPR033932">
    <property type="entry name" value="YtcJ-like"/>
</dbReference>
<protein>
    <submittedName>
        <fullName evidence="3">Amidohydrolase</fullName>
    </submittedName>
</protein>
<dbReference type="Gene3D" id="3.10.310.70">
    <property type="match status" value="1"/>
</dbReference>
<evidence type="ECO:0000313" key="4">
    <source>
        <dbReference type="Proteomes" id="UP001501844"/>
    </source>
</evidence>
<dbReference type="InterPro" id="IPR013108">
    <property type="entry name" value="Amidohydro_3"/>
</dbReference>
<dbReference type="PANTHER" id="PTHR22642:SF2">
    <property type="entry name" value="PROTEIN LONG AFTER FAR-RED 3"/>
    <property type="match status" value="1"/>
</dbReference>
<evidence type="ECO:0000256" key="1">
    <source>
        <dbReference type="SAM" id="SignalP"/>
    </source>
</evidence>
<reference evidence="4" key="1">
    <citation type="journal article" date="2019" name="Int. J. Syst. Evol. Microbiol.">
        <title>The Global Catalogue of Microorganisms (GCM) 10K type strain sequencing project: providing services to taxonomists for standard genome sequencing and annotation.</title>
        <authorList>
            <consortium name="The Broad Institute Genomics Platform"/>
            <consortium name="The Broad Institute Genome Sequencing Center for Infectious Disease"/>
            <person name="Wu L."/>
            <person name="Ma J."/>
        </authorList>
    </citation>
    <scope>NUCLEOTIDE SEQUENCE [LARGE SCALE GENOMIC DNA]</scope>
    <source>
        <strain evidence="4">JCM 17917</strain>
    </source>
</reference>
<dbReference type="Pfam" id="PF07969">
    <property type="entry name" value="Amidohydro_3"/>
    <property type="match status" value="1"/>
</dbReference>
<evidence type="ECO:0000259" key="2">
    <source>
        <dbReference type="Pfam" id="PF07969"/>
    </source>
</evidence>
<dbReference type="SUPFAM" id="SSF51556">
    <property type="entry name" value="Metallo-dependent hydrolases"/>
    <property type="match status" value="1"/>
</dbReference>
<comment type="caution">
    <text evidence="3">The sequence shown here is derived from an EMBL/GenBank/DDBJ whole genome shotgun (WGS) entry which is preliminary data.</text>
</comment>
<keyword evidence="4" id="KW-1185">Reference proteome</keyword>
<proteinExistence type="predicted"/>
<dbReference type="Gene3D" id="3.20.20.140">
    <property type="entry name" value="Metal-dependent hydrolases"/>
    <property type="match status" value="1"/>
</dbReference>